<dbReference type="InterPro" id="IPR052001">
    <property type="entry name" value="MHC-II_Gamma/Thyroglobulin"/>
</dbReference>
<evidence type="ECO:0000256" key="4">
    <source>
        <dbReference type="ARBA" id="ARBA00023180"/>
    </source>
</evidence>
<organism evidence="6 7">
    <name type="scientific">Ranitomeya imitator</name>
    <name type="common">mimic poison frog</name>
    <dbReference type="NCBI Taxonomy" id="111125"/>
    <lineage>
        <taxon>Eukaryota</taxon>
        <taxon>Metazoa</taxon>
        <taxon>Chordata</taxon>
        <taxon>Craniata</taxon>
        <taxon>Vertebrata</taxon>
        <taxon>Euteleostomi</taxon>
        <taxon>Amphibia</taxon>
        <taxon>Batrachia</taxon>
        <taxon>Anura</taxon>
        <taxon>Neobatrachia</taxon>
        <taxon>Hyloidea</taxon>
        <taxon>Dendrobatidae</taxon>
        <taxon>Dendrobatinae</taxon>
        <taxon>Ranitomeya</taxon>
    </lineage>
</organism>
<dbReference type="Proteomes" id="UP001176940">
    <property type="component" value="Unassembled WGS sequence"/>
</dbReference>
<dbReference type="Pfam" id="PF00135">
    <property type="entry name" value="COesterase"/>
    <property type="match status" value="1"/>
</dbReference>
<keyword evidence="3" id="KW-0732">Signal</keyword>
<dbReference type="PANTHER" id="PTHR14093:SF19">
    <property type="entry name" value="THYROGLOBULIN"/>
    <property type="match status" value="1"/>
</dbReference>
<evidence type="ECO:0000256" key="3">
    <source>
        <dbReference type="ARBA" id="ARBA00022729"/>
    </source>
</evidence>
<evidence type="ECO:0000256" key="2">
    <source>
        <dbReference type="ARBA" id="ARBA00022525"/>
    </source>
</evidence>
<comment type="caution">
    <text evidence="6">The sequence shown here is derived from an EMBL/GenBank/DDBJ whole genome shotgun (WGS) entry which is preliminary data.</text>
</comment>
<reference evidence="6" key="1">
    <citation type="submission" date="2023-07" db="EMBL/GenBank/DDBJ databases">
        <authorList>
            <person name="Stuckert A."/>
        </authorList>
    </citation>
    <scope>NUCLEOTIDE SEQUENCE</scope>
</reference>
<dbReference type="PANTHER" id="PTHR14093">
    <property type="entry name" value="HLA CLASS II GAMMA CHAIN"/>
    <property type="match status" value="1"/>
</dbReference>
<feature type="non-terminal residue" evidence="6">
    <location>
        <position position="1"/>
    </location>
</feature>
<comment type="subcellular location">
    <subcellularLocation>
        <location evidence="1">Secreted</location>
    </subcellularLocation>
</comment>
<gene>
    <name evidence="6" type="ORF">RIMI_LOCUS15275134</name>
</gene>
<proteinExistence type="predicted"/>
<dbReference type="InterPro" id="IPR002018">
    <property type="entry name" value="CarbesteraseB"/>
</dbReference>
<accession>A0ABN9M4S2</accession>
<feature type="domain" description="Carboxylesterase type B" evidence="5">
    <location>
        <begin position="2"/>
        <end position="122"/>
    </location>
</feature>
<keyword evidence="4" id="KW-0325">Glycoprotein</keyword>
<evidence type="ECO:0000313" key="7">
    <source>
        <dbReference type="Proteomes" id="UP001176940"/>
    </source>
</evidence>
<dbReference type="Gene3D" id="3.40.50.1820">
    <property type="entry name" value="alpha/beta hydrolase"/>
    <property type="match status" value="1"/>
</dbReference>
<dbReference type="EMBL" id="CAUEEQ010040770">
    <property type="protein sequence ID" value="CAJ0955850.1"/>
    <property type="molecule type" value="Genomic_DNA"/>
</dbReference>
<dbReference type="SUPFAM" id="SSF53474">
    <property type="entry name" value="alpha/beta-Hydrolases"/>
    <property type="match status" value="1"/>
</dbReference>
<evidence type="ECO:0000313" key="6">
    <source>
        <dbReference type="EMBL" id="CAJ0955850.1"/>
    </source>
</evidence>
<name>A0ABN9M4S2_9NEOB</name>
<keyword evidence="2" id="KW-0964">Secreted</keyword>
<protein>
    <recommendedName>
        <fullName evidence="5">Carboxylesterase type B domain-containing protein</fullName>
    </recommendedName>
</protein>
<keyword evidence="7" id="KW-1185">Reference proteome</keyword>
<sequence>GGSAFSPMLPVSERRARQQVHSLAEEVGCPLTESEETLTCLRKVDANTLNTAQTKILAVQGPFQTWGPVMDGVYLQNTLSDLLQQKTTQNIDLLIGSSEHDGLVSRSMAIKRFEEAEGREKKGAMLAGINRSVVESYMMLQTNGDKSSTFCRSVPVPAVGLPPINTSSLILC</sequence>
<dbReference type="InterPro" id="IPR029058">
    <property type="entry name" value="AB_hydrolase_fold"/>
</dbReference>
<evidence type="ECO:0000256" key="1">
    <source>
        <dbReference type="ARBA" id="ARBA00004613"/>
    </source>
</evidence>
<evidence type="ECO:0000259" key="5">
    <source>
        <dbReference type="Pfam" id="PF00135"/>
    </source>
</evidence>